<dbReference type="eggNOG" id="ENOG502RT71">
    <property type="taxonomic scope" value="Eukaryota"/>
</dbReference>
<reference evidence="3 4" key="1">
    <citation type="journal article" date="1998" name="Science">
        <title>Genome sequence of the nematode C. elegans: a platform for investigating biology.</title>
        <authorList>
            <consortium name="The C. elegans sequencing consortium"/>
            <person name="Sulson J.E."/>
            <person name="Waterston R."/>
        </authorList>
    </citation>
    <scope>NUCLEOTIDE SEQUENCE [LARGE SCALE GENOMIC DNA]</scope>
    <source>
        <strain evidence="3 4">Bristol N2</strain>
    </source>
</reference>
<evidence type="ECO:0000259" key="2">
    <source>
        <dbReference type="PROSITE" id="PS50097"/>
    </source>
</evidence>
<organism evidence="3 4">
    <name type="scientific">Caenorhabditis elegans</name>
    <dbReference type="NCBI Taxonomy" id="6239"/>
    <lineage>
        <taxon>Eukaryota</taxon>
        <taxon>Metazoa</taxon>
        <taxon>Ecdysozoa</taxon>
        <taxon>Nematoda</taxon>
        <taxon>Chromadorea</taxon>
        <taxon>Rhabditida</taxon>
        <taxon>Rhabditina</taxon>
        <taxon>Rhabditomorpha</taxon>
        <taxon>Rhabditoidea</taxon>
        <taxon>Rhabditidae</taxon>
        <taxon>Peloderinae</taxon>
        <taxon>Caenorhabditis</taxon>
    </lineage>
</organism>
<dbReference type="HOGENOM" id="CLU_033014_0_0_1"/>
<dbReference type="Proteomes" id="UP000001940">
    <property type="component" value="Chromosome V"/>
</dbReference>
<sequence length="588" mass="69273">MKISRFFELFNKNGSLKSENQFQFFNFNWKLKLSFSEKHNVPSIDLKLECDEIPDGIFLSIWIHFHCLTQNTKYDFFQIFDKSRKSFCYRRIVTGIRHVRKFDGKTIVSFPINRFLLDDETGEHYDSKKQTKWPFYNPFTWDKLKEGTINAIPCKSCYHQFGFRIDLKCVTTFNTLPVRYGLPKWPKATLYPIQVEFFEPAWPSIQKLLNDKKTSSMSSDEWWMLCDLLGAYYHEWNFTDEKLSKLNLHATKLGFYGFMEGLGFDGNIHKNIKNRNSANIVQKPRNITLTKHRKATVEYQKFWTISRIPKLLEPPKLFKIYLGHGLHCIFNFYQSKFREQSYLSTAIVLIGCFNTFHDCDIEIYLVHGKTSKTQKSCARRILNQVQNTICIPLLCPVEVLEFGEEINIEVKLKTRQVDGNFKPDCPSFVEMPGMNNVILKFDENCAIRVNKYFLAHFAPFFVALFFNENFEEHKQNEIRIISASFNEMLSFLDVLYHKTKLFNVSEYYHVLRIADGWICDEVIRIIEKAVENTLCSSVNKEKLRMKFNLANSKQMPLAESTLKRESKDKTSDWRSQADAKKSRVDKND</sequence>
<dbReference type="EMBL" id="BX284605">
    <property type="protein sequence ID" value="CAB03251.1"/>
    <property type="molecule type" value="Genomic_DNA"/>
</dbReference>
<dbReference type="Gene3D" id="3.30.710.10">
    <property type="entry name" value="Potassium Channel Kv1.1, Chain A"/>
    <property type="match status" value="1"/>
</dbReference>
<dbReference type="UCSC" id="R10D12.8">
    <property type="organism name" value="c. elegans"/>
</dbReference>
<accession>P92010</accession>
<feature type="domain" description="BTB" evidence="2">
    <location>
        <begin position="435"/>
        <end position="496"/>
    </location>
</feature>
<keyword evidence="4" id="KW-1185">Reference proteome</keyword>
<dbReference type="AGR" id="WB:WBGene00011189"/>
<dbReference type="InterPro" id="IPR011333">
    <property type="entry name" value="SKP1/BTB/POZ_sf"/>
</dbReference>
<dbReference type="WormBase" id="R10D12.8">
    <property type="protein sequence ID" value="CE12686"/>
    <property type="gene ID" value="WBGene00011189"/>
</dbReference>
<dbReference type="InParanoid" id="P92010"/>
<dbReference type="GeneID" id="259659"/>
<dbReference type="RefSeq" id="NP_506463.1">
    <property type="nucleotide sequence ID" value="NM_074062.3"/>
</dbReference>
<dbReference type="KEGG" id="cel:CELE_R10D12.8"/>
<dbReference type="OrthoDB" id="5786029at2759"/>
<proteinExistence type="predicted"/>
<feature type="compositionally biased region" description="Basic and acidic residues" evidence="1">
    <location>
        <begin position="561"/>
        <end position="588"/>
    </location>
</feature>
<evidence type="ECO:0000313" key="5">
    <source>
        <dbReference type="WormBase" id="R10D12.8"/>
    </source>
</evidence>
<dbReference type="PIR" id="T24121">
    <property type="entry name" value="T24121"/>
</dbReference>
<dbReference type="Pfam" id="PF00651">
    <property type="entry name" value="BTB"/>
    <property type="match status" value="1"/>
</dbReference>
<dbReference type="PANTHER" id="PTHR22744:SF12">
    <property type="entry name" value="BTB DOMAIN-CONTAINING PROTEIN"/>
    <property type="match status" value="1"/>
</dbReference>
<dbReference type="SUPFAM" id="SSF54695">
    <property type="entry name" value="POZ domain"/>
    <property type="match status" value="1"/>
</dbReference>
<protein>
    <submittedName>
        <fullName evidence="3">BTB domain-containing protein</fullName>
    </submittedName>
</protein>
<evidence type="ECO:0000313" key="4">
    <source>
        <dbReference type="Proteomes" id="UP000001940"/>
    </source>
</evidence>
<gene>
    <name evidence="3" type="ORF">CELE_R10D12.8</name>
    <name evidence="3 5" type="ORF">R10D12.8</name>
</gene>
<dbReference type="Bgee" id="WBGene00011189">
    <property type="expression patterns" value="Expressed in germ line (C elegans) and 4 other cell types or tissues"/>
</dbReference>
<dbReference type="FunCoup" id="P92010">
    <property type="interactions" value="1484"/>
</dbReference>
<dbReference type="InterPro" id="IPR000210">
    <property type="entry name" value="BTB/POZ_dom"/>
</dbReference>
<dbReference type="PANTHER" id="PTHR22744">
    <property type="entry name" value="HELIX LOOP HELIX PROTEIN 21-RELATED"/>
    <property type="match status" value="1"/>
</dbReference>
<dbReference type="SMR" id="P92010"/>
<evidence type="ECO:0000256" key="1">
    <source>
        <dbReference type="SAM" id="MobiDB-lite"/>
    </source>
</evidence>
<dbReference type="PROSITE" id="PS50097">
    <property type="entry name" value="BTB"/>
    <property type="match status" value="1"/>
</dbReference>
<dbReference type="OMA" id="MADEWIC"/>
<dbReference type="AlphaFoldDB" id="P92010"/>
<name>P92010_CAEEL</name>
<evidence type="ECO:0000313" key="3">
    <source>
        <dbReference type="EMBL" id="CAB03251.1"/>
    </source>
</evidence>
<dbReference type="CTD" id="259659"/>
<dbReference type="PaxDb" id="6239-R10D12.8"/>
<feature type="region of interest" description="Disordered" evidence="1">
    <location>
        <begin position="558"/>
        <end position="588"/>
    </location>
</feature>
<dbReference type="SMART" id="SM00225">
    <property type="entry name" value="BTB"/>
    <property type="match status" value="1"/>
</dbReference>